<accession>A0A1I4ZBE5</accession>
<gene>
    <name evidence="1" type="ORF">SAMN05421741_1065</name>
</gene>
<dbReference type="EMBL" id="FOVI01000006">
    <property type="protein sequence ID" value="SFN47507.1"/>
    <property type="molecule type" value="Genomic_DNA"/>
</dbReference>
<protein>
    <recommendedName>
        <fullName evidence="3">Helix-turn-helix domain-containing protein</fullName>
    </recommendedName>
</protein>
<dbReference type="STRING" id="913024.SAMN05421741_1065"/>
<evidence type="ECO:0000313" key="1">
    <source>
        <dbReference type="EMBL" id="SFN47507.1"/>
    </source>
</evidence>
<name>A0A1I4ZBE5_9FLAO</name>
<dbReference type="Gene3D" id="1.10.10.60">
    <property type="entry name" value="Homeodomain-like"/>
    <property type="match status" value="1"/>
</dbReference>
<dbReference type="AlphaFoldDB" id="A0A1I4ZBE5"/>
<keyword evidence="2" id="KW-1185">Reference proteome</keyword>
<sequence length="114" mass="13715">MDKEAQKRVIIPNYKRIYEDLLDRKYPHKKEVCKSVLAKEKLNSMDVFLLNNLIFDKETKEENENDQKYRSYDKTSILKILQYQAKNKLNNTQLADHFGLSRNTVAKWKKMFQL</sequence>
<organism evidence="1 2">
    <name type="scientific">Paenimyroides ummariense</name>
    <dbReference type="NCBI Taxonomy" id="913024"/>
    <lineage>
        <taxon>Bacteria</taxon>
        <taxon>Pseudomonadati</taxon>
        <taxon>Bacteroidota</taxon>
        <taxon>Flavobacteriia</taxon>
        <taxon>Flavobacteriales</taxon>
        <taxon>Flavobacteriaceae</taxon>
        <taxon>Paenimyroides</taxon>
    </lineage>
</organism>
<dbReference type="InterPro" id="IPR010921">
    <property type="entry name" value="Trp_repressor/repl_initiator"/>
</dbReference>
<proteinExistence type="predicted"/>
<evidence type="ECO:0000313" key="2">
    <source>
        <dbReference type="Proteomes" id="UP000199036"/>
    </source>
</evidence>
<dbReference type="OrthoDB" id="1260127at2"/>
<dbReference type="SUPFAM" id="SSF48295">
    <property type="entry name" value="TrpR-like"/>
    <property type="match status" value="1"/>
</dbReference>
<reference evidence="2" key="1">
    <citation type="submission" date="2016-10" db="EMBL/GenBank/DDBJ databases">
        <authorList>
            <person name="Varghese N."/>
            <person name="Submissions S."/>
        </authorList>
    </citation>
    <scope>NUCLEOTIDE SEQUENCE [LARGE SCALE GENOMIC DNA]</scope>
    <source>
        <strain evidence="2">DS-12</strain>
    </source>
</reference>
<dbReference type="RefSeq" id="WP_091520579.1">
    <property type="nucleotide sequence ID" value="NZ_FOVI01000006.1"/>
</dbReference>
<evidence type="ECO:0008006" key="3">
    <source>
        <dbReference type="Google" id="ProtNLM"/>
    </source>
</evidence>
<dbReference type="Proteomes" id="UP000199036">
    <property type="component" value="Unassembled WGS sequence"/>
</dbReference>
<dbReference type="GO" id="GO:0043565">
    <property type="term" value="F:sequence-specific DNA binding"/>
    <property type="evidence" value="ECO:0007669"/>
    <property type="project" value="InterPro"/>
</dbReference>